<dbReference type="PANTHER" id="PTHR23084:SF263">
    <property type="entry name" value="MORN REPEAT-CONTAINING PROTEIN 1"/>
    <property type="match status" value="1"/>
</dbReference>
<keyword evidence="1" id="KW-0677">Repeat</keyword>
<dbReference type="AlphaFoldDB" id="M3I8M8"/>
<reference evidence="2 3" key="1">
    <citation type="submission" date="2013-02" db="EMBL/GenBank/DDBJ databases">
        <authorList>
            <person name="Harkins D.M."/>
            <person name="Durkin A.S."/>
            <person name="Brinkac L.M."/>
            <person name="Haft D.H."/>
            <person name="Selengut J.D."/>
            <person name="Sanka R."/>
            <person name="DePew J."/>
            <person name="Purushe J."/>
            <person name="Tulsiani S.M."/>
            <person name="Graham G.C."/>
            <person name="Burns M.-A."/>
            <person name="Dohnt M.F."/>
            <person name="Smythe L.D."/>
            <person name="McKay D.B."/>
            <person name="Craig S.B."/>
            <person name="Vinetz J.M."/>
            <person name="Sutton G.G."/>
            <person name="Nierman W.C."/>
            <person name="Fouts D.E."/>
        </authorList>
    </citation>
    <scope>NUCLEOTIDE SEQUENCE [LARGE SCALE GENOMIC DNA]</scope>
    <source>
        <strain evidence="2 3">LT2186</strain>
    </source>
</reference>
<evidence type="ECO:0000313" key="2">
    <source>
        <dbReference type="EMBL" id="EMG12167.1"/>
    </source>
</evidence>
<protein>
    <submittedName>
        <fullName evidence="2">MORN repeat protein</fullName>
    </submittedName>
</protein>
<dbReference type="Gene3D" id="2.20.110.10">
    <property type="entry name" value="Histone H3 K4-specific methyltransferase SET7/9 N-terminal domain"/>
    <property type="match status" value="1"/>
</dbReference>
<gene>
    <name evidence="2" type="ORF">LEP1GSC151_2788</name>
</gene>
<dbReference type="Pfam" id="PF02493">
    <property type="entry name" value="MORN"/>
    <property type="match status" value="2"/>
</dbReference>
<dbReference type="SMART" id="SM00698">
    <property type="entry name" value="MORN"/>
    <property type="match status" value="2"/>
</dbReference>
<comment type="caution">
    <text evidence="2">The sequence shown here is derived from an EMBL/GenBank/DDBJ whole genome shotgun (WGS) entry which is preliminary data.</text>
</comment>
<dbReference type="Proteomes" id="UP000011776">
    <property type="component" value="Unassembled WGS sequence"/>
</dbReference>
<dbReference type="InterPro" id="IPR003409">
    <property type="entry name" value="MORN"/>
</dbReference>
<proteinExistence type="predicted"/>
<dbReference type="BioCyc" id="LINT1001599:G11K9-516-MONOMER"/>
<evidence type="ECO:0000256" key="1">
    <source>
        <dbReference type="ARBA" id="ARBA00022737"/>
    </source>
</evidence>
<accession>M3I8M8</accession>
<evidence type="ECO:0000313" key="3">
    <source>
        <dbReference type="Proteomes" id="UP000011776"/>
    </source>
</evidence>
<dbReference type="PANTHER" id="PTHR23084">
    <property type="entry name" value="PHOSPHATIDYLINOSITOL-4-PHOSPHATE 5-KINASE RELATED"/>
    <property type="match status" value="1"/>
</dbReference>
<sequence>MKSINITIILAFIFLNPIFGEETKRTCIEGDCQNGKGKLQNEEGVIGEVNFKNGKYHGLMKAYKQDDPEKISTIYFINGKIDTSKSVFSWFENGDHYEGFFNDDGDPHGKGKLTYLDGSVQCVYEGSFVNGKKHGQGKIKCEDGTTESGEWKNDRKYFTIELDFVCRSVERVDKWEGGTVSGKLKFRIMRNANDLQTKLSKWDGIRVGDDWNGYTIAEAEYNDKNVAITFLLFIPSEMDKDFDKLVARKRDIHVQGRAIGVAHAEKRYPVIFIDKVQ</sequence>
<name>M3I8M8_LEPIR</name>
<dbReference type="EMBL" id="AFME02000116">
    <property type="protein sequence ID" value="EMG12167.1"/>
    <property type="molecule type" value="Genomic_DNA"/>
</dbReference>
<organism evidence="2 3">
    <name type="scientific">Leptospira interrogans serovar Grippotyphosa str. LT2186</name>
    <dbReference type="NCBI Taxonomy" id="1001599"/>
    <lineage>
        <taxon>Bacteria</taxon>
        <taxon>Pseudomonadati</taxon>
        <taxon>Spirochaetota</taxon>
        <taxon>Spirochaetia</taxon>
        <taxon>Leptospirales</taxon>
        <taxon>Leptospiraceae</taxon>
        <taxon>Leptospira</taxon>
    </lineage>
</organism>
<dbReference type="SUPFAM" id="SSF82185">
    <property type="entry name" value="Histone H3 K4-specific methyltransferase SET7/9 N-terminal domain"/>
    <property type="match status" value="1"/>
</dbReference>